<reference evidence="1" key="1">
    <citation type="submission" date="2022-07" db="EMBL/GenBank/DDBJ databases">
        <title>Phylogenomic reconstructions and comparative analyses of Kickxellomycotina fungi.</title>
        <authorList>
            <person name="Reynolds N.K."/>
            <person name="Stajich J.E."/>
            <person name="Barry K."/>
            <person name="Grigoriev I.V."/>
            <person name="Crous P."/>
            <person name="Smith M.E."/>
        </authorList>
    </citation>
    <scope>NUCLEOTIDE SEQUENCE</scope>
    <source>
        <strain evidence="1">Benny 63K</strain>
    </source>
</reference>
<evidence type="ECO:0000313" key="2">
    <source>
        <dbReference type="Proteomes" id="UP001150581"/>
    </source>
</evidence>
<comment type="caution">
    <text evidence="1">The sequence shown here is derived from an EMBL/GenBank/DDBJ whole genome shotgun (WGS) entry which is preliminary data.</text>
</comment>
<keyword evidence="2" id="KW-1185">Reference proteome</keyword>
<gene>
    <name evidence="1" type="ORF">LPJ66_001569</name>
</gene>
<name>A0ACC1ISX6_9FUNG</name>
<dbReference type="Proteomes" id="UP001150581">
    <property type="component" value="Unassembled WGS sequence"/>
</dbReference>
<proteinExistence type="predicted"/>
<dbReference type="EMBL" id="JANBPG010000090">
    <property type="protein sequence ID" value="KAJ1900286.1"/>
    <property type="molecule type" value="Genomic_DNA"/>
</dbReference>
<evidence type="ECO:0000313" key="1">
    <source>
        <dbReference type="EMBL" id="KAJ1900286.1"/>
    </source>
</evidence>
<protein>
    <submittedName>
        <fullName evidence="1">Uncharacterized protein</fullName>
    </submittedName>
</protein>
<sequence>MDPLSASPEYAPFLSDNFSPLAHAQSLATAPGSSLISAQETLQSQQRQTSRHAHTLISSLQPHLLSQLLSVRQLDASLQQAEDQVREMKHYMHTLRTRIRVPFVQAQGFARQNVALVRAQKMVASVGRVLMLVRRLRAQDENGVVADWPACAVTLAEIDRVIAASRGSDDPDGLTGIVVVQQALDAEVRPRRAQALETAAALVDSGMQGQQREALAAASSSDLGSGLLLWANLGVLPAKVATLVRRDAAGWAAYAAAVPLPSNDLWLGVGQLADELLARAMRVRGLERALARRRHDAVGRFGTGTASTASAAGTGLDAVDAVVVELGDRVLAFWWRAAVSALGARLLAPAVRPQLVLGFPRLLGAVCPTLERLGGVATVKAVNSGIAADEDAAVHILWDALLTPLAREYMDGVRARMRANVDRCVKPSTPPAKKAVGALGRCIVAEVRLAEVDERLATEVIGAGRQALAEFMAAVEAQMAQIPPGALVPQADDASSQADNAGATAAAGLLGAAASLRMVITECDRAADLPLDIARLARPLMDQLEAAVAQAIVANDTARVLSSAQWLAQHQLTGFLADQLPLLVHRMLVLYTHTTCLAYPLTEDTKLRIAADATQFEFACSQLVASGLSDASGGDAYAALRMLRPLLFMDSAAVIAEMESGRLRCFDSVDLANHVVLRLVSEASDAEALLGCAYQQWRDVFIEHGFAGERVVQMLADALGRLVKAADLGREQPECGRLAQLASKLLL</sequence>
<organism evidence="1 2">
    <name type="scientific">Kickxella alabastrina</name>
    <dbReference type="NCBI Taxonomy" id="61397"/>
    <lineage>
        <taxon>Eukaryota</taxon>
        <taxon>Fungi</taxon>
        <taxon>Fungi incertae sedis</taxon>
        <taxon>Zoopagomycota</taxon>
        <taxon>Kickxellomycotina</taxon>
        <taxon>Kickxellomycetes</taxon>
        <taxon>Kickxellales</taxon>
        <taxon>Kickxellaceae</taxon>
        <taxon>Kickxella</taxon>
    </lineage>
</organism>
<accession>A0ACC1ISX6</accession>